<evidence type="ECO:0000313" key="2">
    <source>
        <dbReference type="EMBL" id="VVC98285.1"/>
    </source>
</evidence>
<organism evidence="2 3">
    <name type="scientific">Leptidea sinapis</name>
    <dbReference type="NCBI Taxonomy" id="189913"/>
    <lineage>
        <taxon>Eukaryota</taxon>
        <taxon>Metazoa</taxon>
        <taxon>Ecdysozoa</taxon>
        <taxon>Arthropoda</taxon>
        <taxon>Hexapoda</taxon>
        <taxon>Insecta</taxon>
        <taxon>Pterygota</taxon>
        <taxon>Neoptera</taxon>
        <taxon>Endopterygota</taxon>
        <taxon>Lepidoptera</taxon>
        <taxon>Glossata</taxon>
        <taxon>Ditrysia</taxon>
        <taxon>Papilionoidea</taxon>
        <taxon>Pieridae</taxon>
        <taxon>Dismorphiinae</taxon>
        <taxon>Leptidea</taxon>
    </lineage>
</organism>
<reference evidence="2 3" key="1">
    <citation type="submission" date="2017-07" db="EMBL/GenBank/DDBJ databases">
        <authorList>
            <person name="Talla V."/>
            <person name="Backstrom N."/>
        </authorList>
    </citation>
    <scope>NUCLEOTIDE SEQUENCE [LARGE SCALE GENOMIC DNA]</scope>
</reference>
<dbReference type="Proteomes" id="UP000324832">
    <property type="component" value="Unassembled WGS sequence"/>
</dbReference>
<name>A0A5E4QL16_9NEOP</name>
<dbReference type="Pfam" id="PF24179">
    <property type="entry name" value="NTE_Ploop"/>
    <property type="match status" value="1"/>
</dbReference>
<dbReference type="AlphaFoldDB" id="A0A5E4QL16"/>
<proteinExistence type="predicted"/>
<accession>A0A5E4QL16</accession>
<dbReference type="InterPro" id="IPR056556">
    <property type="entry name" value="NTE1_P-loop_dom"/>
</dbReference>
<sequence length="254" mass="28717">MARRSSWESMARETWLEFDGGQRFGAGQVARGTVQRDQAAFPRCGDSPHQFTGPSDIRFVAEADGRSWRRGGHRVSSVSAQLLDGGRGAGERGRPTVRLTSDVIRKLLGLTIMDPNNEYRLSSWLAQQEDKHKWTQRCIRQADCILIVALGDKQPSIGKIEKEIERLAIRTQKELVLLHREGGGRPLGTVHWLNMRTWVSQHHHVRCPHRIRLARWLTGTSVGLLALARSWELFGAWKGISPPSRRRLGNGPRK</sequence>
<dbReference type="EMBL" id="FZQP02003446">
    <property type="protein sequence ID" value="VVC98285.1"/>
    <property type="molecule type" value="Genomic_DNA"/>
</dbReference>
<protein>
    <recommendedName>
        <fullName evidence="1">Lysophospholipase NTE1-like P-loop domain-containing protein</fullName>
    </recommendedName>
</protein>
<feature type="domain" description="Lysophospholipase NTE1-like P-loop" evidence="1">
    <location>
        <begin position="92"/>
        <end position="212"/>
    </location>
</feature>
<keyword evidence="3" id="KW-1185">Reference proteome</keyword>
<gene>
    <name evidence="2" type="ORF">LSINAPIS_LOCUS9387</name>
</gene>
<evidence type="ECO:0000313" key="3">
    <source>
        <dbReference type="Proteomes" id="UP000324832"/>
    </source>
</evidence>
<evidence type="ECO:0000259" key="1">
    <source>
        <dbReference type="Pfam" id="PF24179"/>
    </source>
</evidence>